<keyword evidence="3" id="KW-1185">Reference proteome</keyword>
<feature type="region of interest" description="Disordered" evidence="1">
    <location>
        <begin position="74"/>
        <end position="110"/>
    </location>
</feature>
<accession>A0AAD8YR73</accession>
<reference evidence="2" key="1">
    <citation type="submission" date="2023-03" db="EMBL/GenBank/DDBJ databases">
        <title>Electrophorus voltai genome.</title>
        <authorList>
            <person name="Bian C."/>
        </authorList>
    </citation>
    <scope>NUCLEOTIDE SEQUENCE</scope>
    <source>
        <strain evidence="2">CB-2022</strain>
        <tissue evidence="2">Muscle</tissue>
    </source>
</reference>
<feature type="compositionally biased region" description="Basic and acidic residues" evidence="1">
    <location>
        <begin position="74"/>
        <end position="84"/>
    </location>
</feature>
<comment type="caution">
    <text evidence="2">The sequence shown here is derived from an EMBL/GenBank/DDBJ whole genome shotgun (WGS) entry which is preliminary data.</text>
</comment>
<name>A0AAD8YR73_9TELE</name>
<proteinExistence type="predicted"/>
<evidence type="ECO:0000313" key="3">
    <source>
        <dbReference type="Proteomes" id="UP001239994"/>
    </source>
</evidence>
<protein>
    <submittedName>
        <fullName evidence="2">Uncharacterized protein</fullName>
    </submittedName>
</protein>
<dbReference type="Proteomes" id="UP001239994">
    <property type="component" value="Unassembled WGS sequence"/>
</dbReference>
<evidence type="ECO:0000313" key="2">
    <source>
        <dbReference type="EMBL" id="KAK1784374.1"/>
    </source>
</evidence>
<evidence type="ECO:0000256" key="1">
    <source>
        <dbReference type="SAM" id="MobiDB-lite"/>
    </source>
</evidence>
<gene>
    <name evidence="2" type="ORF">P4O66_003096</name>
</gene>
<organism evidence="2 3">
    <name type="scientific">Electrophorus voltai</name>
    <dbReference type="NCBI Taxonomy" id="2609070"/>
    <lineage>
        <taxon>Eukaryota</taxon>
        <taxon>Metazoa</taxon>
        <taxon>Chordata</taxon>
        <taxon>Craniata</taxon>
        <taxon>Vertebrata</taxon>
        <taxon>Euteleostomi</taxon>
        <taxon>Actinopterygii</taxon>
        <taxon>Neopterygii</taxon>
        <taxon>Teleostei</taxon>
        <taxon>Ostariophysi</taxon>
        <taxon>Gymnotiformes</taxon>
        <taxon>Gymnotoidei</taxon>
        <taxon>Gymnotidae</taxon>
        <taxon>Electrophorus</taxon>
    </lineage>
</organism>
<feature type="non-terminal residue" evidence="2">
    <location>
        <position position="1"/>
    </location>
</feature>
<dbReference type="AlphaFoldDB" id="A0AAD8YR73"/>
<dbReference type="EMBL" id="JAROKS010000239">
    <property type="protein sequence ID" value="KAK1784374.1"/>
    <property type="molecule type" value="Genomic_DNA"/>
</dbReference>
<sequence length="110" mass="12359">MTAHHLKLNSSKTELVFNPDSSFVTYEGFDPFFCRKLPRRARRAHSPLAINGSSVEIVKNIKFLGVHIAGEPHLDPEHQFHHQESPAMSLLPSEAEGSPSPITHPHYLLQ</sequence>